<name>A0A8J4WSA5_CLAMG</name>
<keyword evidence="3" id="KW-1185">Reference proteome</keyword>
<comment type="caution">
    <text evidence="2">The sequence shown here is derived from an EMBL/GenBank/DDBJ whole genome shotgun (WGS) entry which is preliminary data.</text>
</comment>
<accession>A0A8J4WSA5</accession>
<sequence length="133" mass="15235">MQYAHPQGGYLPPTECTLHTHPVLAPPRGTTAGGSFRGPQIPQPDSEREEEDGRKNVYSRLNYTCISIMSVRPQRYHKARGVRQSSERKQHICLNYRAASISLCFSSVSRFKPERYIDLALLVAYKKITKWKK</sequence>
<dbReference type="AlphaFoldDB" id="A0A8J4WSA5"/>
<dbReference type="EMBL" id="QNUK01000901">
    <property type="protein sequence ID" value="KAF5888887.1"/>
    <property type="molecule type" value="Genomic_DNA"/>
</dbReference>
<proteinExistence type="predicted"/>
<gene>
    <name evidence="2" type="primary">ecsit</name>
    <name evidence="2" type="ORF">DAT39_021413</name>
</gene>
<evidence type="ECO:0000313" key="2">
    <source>
        <dbReference type="EMBL" id="KAF5888887.1"/>
    </source>
</evidence>
<evidence type="ECO:0000256" key="1">
    <source>
        <dbReference type="SAM" id="MobiDB-lite"/>
    </source>
</evidence>
<dbReference type="Proteomes" id="UP000727407">
    <property type="component" value="Unassembled WGS sequence"/>
</dbReference>
<reference evidence="2" key="1">
    <citation type="submission" date="2020-07" db="EMBL/GenBank/DDBJ databases">
        <title>Clarias magur genome sequencing, assembly and annotation.</title>
        <authorList>
            <person name="Kushwaha B."/>
            <person name="Kumar R."/>
            <person name="Das P."/>
            <person name="Joshi C.G."/>
            <person name="Kumar D."/>
            <person name="Nagpure N.S."/>
            <person name="Pandey M."/>
            <person name="Agarwal S."/>
            <person name="Srivastava S."/>
            <person name="Singh M."/>
            <person name="Sahoo L."/>
            <person name="Jayasankar P."/>
            <person name="Meher P.K."/>
            <person name="Koringa P.G."/>
            <person name="Iquebal M.A."/>
            <person name="Das S.P."/>
            <person name="Bit A."/>
            <person name="Patnaik S."/>
            <person name="Patel N."/>
            <person name="Shah T.M."/>
            <person name="Hinsu A."/>
            <person name="Jena J.K."/>
        </authorList>
    </citation>
    <scope>NUCLEOTIDE SEQUENCE</scope>
    <source>
        <strain evidence="2">CIFAMagur01</strain>
        <tissue evidence="2">Testis</tissue>
    </source>
</reference>
<feature type="region of interest" description="Disordered" evidence="1">
    <location>
        <begin position="1"/>
        <end position="54"/>
    </location>
</feature>
<evidence type="ECO:0000313" key="3">
    <source>
        <dbReference type="Proteomes" id="UP000727407"/>
    </source>
</evidence>
<organism evidence="2 3">
    <name type="scientific">Clarias magur</name>
    <name type="common">Asian catfish</name>
    <name type="synonym">Macropteronotus magur</name>
    <dbReference type="NCBI Taxonomy" id="1594786"/>
    <lineage>
        <taxon>Eukaryota</taxon>
        <taxon>Metazoa</taxon>
        <taxon>Chordata</taxon>
        <taxon>Craniata</taxon>
        <taxon>Vertebrata</taxon>
        <taxon>Euteleostomi</taxon>
        <taxon>Actinopterygii</taxon>
        <taxon>Neopterygii</taxon>
        <taxon>Teleostei</taxon>
        <taxon>Ostariophysi</taxon>
        <taxon>Siluriformes</taxon>
        <taxon>Clariidae</taxon>
        <taxon>Clarias</taxon>
    </lineage>
</organism>
<protein>
    <submittedName>
        <fullName evidence="2">Evolutionarily conserved signaling intermediate in Toll pathway, mitochondrial</fullName>
    </submittedName>
</protein>